<sequence length="267" mass="28068">MRKLFISCAALFLSCGASLFAQQTGVNTKNPQGAFHVDSKKNNSAVGTPTAAEVDDDLIVDNDGKVGVGILAPITRLHIKSATAGGIRIVDGRQGLGKLLVSDVSGVGTWVTPAVTRRAVKGVFPVPTTITNTSPFGGSPIYSGQSIVLGQGKWVVSAGITFESIPVSNTPQMGWVHAYLSTSTSAVQQNGFIHLGPAGNNTTYAGVLYGNFLTYEPAATKTSFISGNSLIEVPGTTPVTIYLLLEDFSYTYKTNAPQNYFYAVPVN</sequence>
<dbReference type="AlphaFoldDB" id="A0A3S3ST67"/>
<proteinExistence type="predicted"/>
<gene>
    <name evidence="2" type="ORF">DPV69_16015</name>
</gene>
<name>A0A3S3ST67_9SPHI</name>
<dbReference type="PROSITE" id="PS51257">
    <property type="entry name" value="PROKAR_LIPOPROTEIN"/>
    <property type="match status" value="1"/>
</dbReference>
<protein>
    <submittedName>
        <fullName evidence="2">Uncharacterized protein</fullName>
    </submittedName>
</protein>
<keyword evidence="1" id="KW-0732">Signal</keyword>
<organism evidence="2 3">
    <name type="scientific">Pedobacter chitinilyticus</name>
    <dbReference type="NCBI Taxonomy" id="2233776"/>
    <lineage>
        <taxon>Bacteria</taxon>
        <taxon>Pseudomonadati</taxon>
        <taxon>Bacteroidota</taxon>
        <taxon>Sphingobacteriia</taxon>
        <taxon>Sphingobacteriales</taxon>
        <taxon>Sphingobacteriaceae</taxon>
        <taxon>Pedobacter</taxon>
    </lineage>
</organism>
<evidence type="ECO:0000256" key="1">
    <source>
        <dbReference type="SAM" id="SignalP"/>
    </source>
</evidence>
<reference evidence="2 3" key="1">
    <citation type="submission" date="2018-06" db="EMBL/GenBank/DDBJ databases">
        <title>Pedobacter endophyticus sp. nov., an endophytic bacterium isolated from a leaf of Triticum aestivum.</title>
        <authorList>
            <person name="Zhang L."/>
        </authorList>
    </citation>
    <scope>NUCLEOTIDE SEQUENCE [LARGE SCALE GENOMIC DNA]</scope>
    <source>
        <strain evidence="2 3">CM134L-2</strain>
    </source>
</reference>
<dbReference type="RefSeq" id="WP_113648405.1">
    <property type="nucleotide sequence ID" value="NZ_QMHN01000005.1"/>
</dbReference>
<keyword evidence="3" id="KW-1185">Reference proteome</keyword>
<dbReference type="EMBL" id="SAYW01000005">
    <property type="protein sequence ID" value="RWU05646.1"/>
    <property type="molecule type" value="Genomic_DNA"/>
</dbReference>
<dbReference type="Proteomes" id="UP000284120">
    <property type="component" value="Unassembled WGS sequence"/>
</dbReference>
<evidence type="ECO:0000313" key="2">
    <source>
        <dbReference type="EMBL" id="RWU05646.1"/>
    </source>
</evidence>
<feature type="chain" id="PRO_5018736423" evidence="1">
    <location>
        <begin position="22"/>
        <end position="267"/>
    </location>
</feature>
<dbReference type="OrthoDB" id="1240046at2"/>
<accession>A0A3S3ST67</accession>
<comment type="caution">
    <text evidence="2">The sequence shown here is derived from an EMBL/GenBank/DDBJ whole genome shotgun (WGS) entry which is preliminary data.</text>
</comment>
<evidence type="ECO:0000313" key="3">
    <source>
        <dbReference type="Proteomes" id="UP000284120"/>
    </source>
</evidence>
<feature type="signal peptide" evidence="1">
    <location>
        <begin position="1"/>
        <end position="21"/>
    </location>
</feature>